<evidence type="ECO:0000256" key="1">
    <source>
        <dbReference type="ARBA" id="ARBA00006192"/>
    </source>
</evidence>
<dbReference type="PANTHER" id="PTHR47447">
    <property type="entry name" value="OS03G0856100 PROTEIN"/>
    <property type="match status" value="1"/>
</dbReference>
<dbReference type="PANTHER" id="PTHR47447:SF28">
    <property type="entry name" value="PENTACOTRIPEPTIDE-REPEAT REGION OF PRORP DOMAIN-CONTAINING PROTEIN"/>
    <property type="match status" value="1"/>
</dbReference>
<dbReference type="EMBL" id="KN832870">
    <property type="protein sequence ID" value="KIN08227.1"/>
    <property type="molecule type" value="Genomic_DNA"/>
</dbReference>
<dbReference type="OrthoDB" id="185373at2759"/>
<dbReference type="NCBIfam" id="TIGR00756">
    <property type="entry name" value="PPR"/>
    <property type="match status" value="1"/>
</dbReference>
<gene>
    <name evidence="7" type="ORF">OIDMADRAFT_48100</name>
</gene>
<sequence length="1075" mass="122829">MLERTVGCREPGSLRRLLPGTSRALKSRRALHSGFWHHNALDLELSPLYSALIHGSSTKHEDSELRNHPLSLIQAGFHLDFLYPATTVSFLRQYMGWGLDRQDCRRTTLRSVRAGRRLYTSSVEVGSTEENAPKPASNKYLKYCPTTVLLEPSQIDKAPAELLLQADSPPVINGRASDSDYEKAWHLYLRADESSRNKVRPQLVRYLSNSVRVVDAERIVELFEQLETAQKGPSAHSTAIRSYLRLRNLTDAIMLHNASLTNLEYPVGAPDILAYMIENSLWAHVINFWTNLEPFRGRFPEVSEAIFSVIESRSNLIDPAIEFAEHLNARLQMLSNPTYMIRFASRMFKRAVINSASAGDQHRFDILLAIFHKWDIDLAGVSRYILNELLKLKEPLFAVLWYRKTREEHKVWFGRRALNEMLHVFCQYHSVKGMQEVMDDYFRFCQEPTVYAYRRSMVEFASQADSETVHALFDQLLTRLNSDNRERLRTQDLSPILHVHARRGELPEVIKYFDEIQTVHGLQPDVLCWNILLDAYGKAGDTDSALAAFEGLLASANVQPDDYTFGTIMGICATRGDLERVLEIYQLSLSMNIEMSSVIVSFLVLAHIQNDLFAEAERICEKSLEIKLKGSKTRIWNHLLTAYAMRRNINKVNQLLQRMSEARLEYDLHTYSALMQALVMVGQPVKAQVILDNVMRDAGIRPTSFSYAIVMGGYLATRNYKNVYRLQKRMAKNGVATSASTKLLSIKAEDYELFEFGTEEQRGRRALEMFQEVLSTMDQRDIAVESQKGTNRAPRQISYLTMVYSYAIMALGETSQCETAEALYQDFIKTLPENIRDAPPIESISAIMKAKSNAGDWKSVQEFWELAVSKAKEQGAPIPSLIAPSKADVSIRDNLDLGFVEYEAQKILPIHRLDLTRCLEVYMITFEKAGQVASIPAVIAGLLEDGFHLDNKNWNLYIQILARNGNSKLAFQICERRLMDNWTGWGSLRTRLHVRKKLPVELRRLRKEPFHIRPISETLLYLGRAYIDLQDMAAESREGEAMLDEILETCPRVINALTKMQRSDSSLERAILRDE</sequence>
<dbReference type="InterPro" id="IPR033443">
    <property type="entry name" value="PROP1-like_PPR_dom"/>
</dbReference>
<dbReference type="Proteomes" id="UP000054321">
    <property type="component" value="Unassembled WGS sequence"/>
</dbReference>
<dbReference type="InterPro" id="IPR011990">
    <property type="entry name" value="TPR-like_helical_dom_sf"/>
</dbReference>
<dbReference type="InterPro" id="IPR002885">
    <property type="entry name" value="PPR_rpt"/>
</dbReference>
<feature type="domain" description="PROP1-like PPR" evidence="6">
    <location>
        <begin position="533"/>
        <end position="696"/>
    </location>
</feature>
<dbReference type="PROSITE" id="PS51375">
    <property type="entry name" value="PPR"/>
    <property type="match status" value="2"/>
</dbReference>
<proteinExistence type="inferred from homology"/>
<comment type="function">
    <text evidence="3">Regulates mitochondrial small subunit maturation by controlling 15S rRNA 5'-end processing. Localizes to the 5' precursor of the 15S rRNA in a position that is subsequently occupied by mS47 in the mature yeast mtSSU. Uses structure and sequence-specific RNA recognition, binding to a single-stranded region of the precursor and specifically recognizing bases -6 to -1. The exchange of Ccm1 for mS47 is coupled to the irreversible removal of precursor rRNA that is accompanied by conformational changes of the mitoribosomal proteins uS5m and mS26. These conformational changes signal completion of 5'-end rRNA processing through protection of the mature 5'-end of the 15S rRNA and stabilization of mS47. The removal of the 5' precursor together with the dissociation of Ccm1 may be catalyzed by the 5'-3' exoribonuclease Pet127. Involved in the specific removal of group I introns in mitochondrial encoded transcripts.</text>
</comment>
<evidence type="ECO:0000256" key="4">
    <source>
        <dbReference type="ARBA" id="ARBA00044511"/>
    </source>
</evidence>
<name>A0A0C3I1C1_OIDMZ</name>
<evidence type="ECO:0000256" key="2">
    <source>
        <dbReference type="ARBA" id="ARBA00022737"/>
    </source>
</evidence>
<dbReference type="InParanoid" id="A0A0C3I1C1"/>
<accession>A0A0C3I1C1</accession>
<evidence type="ECO:0000259" key="6">
    <source>
        <dbReference type="Pfam" id="PF17177"/>
    </source>
</evidence>
<comment type="similarity">
    <text evidence="1">Belongs to the CCM1 family.</text>
</comment>
<dbReference type="Pfam" id="PF17177">
    <property type="entry name" value="PPR_long"/>
    <property type="match status" value="1"/>
</dbReference>
<evidence type="ECO:0000313" key="7">
    <source>
        <dbReference type="EMBL" id="KIN08227.1"/>
    </source>
</evidence>
<dbReference type="HOGENOM" id="CLU_003430_0_1_1"/>
<evidence type="ECO:0000256" key="3">
    <source>
        <dbReference type="ARBA" id="ARBA00044493"/>
    </source>
</evidence>
<keyword evidence="2" id="KW-0677">Repeat</keyword>
<protein>
    <recommendedName>
        <fullName evidence="6">PROP1-like PPR domain-containing protein</fullName>
    </recommendedName>
</protein>
<dbReference type="Gene3D" id="1.25.40.10">
    <property type="entry name" value="Tetratricopeptide repeat domain"/>
    <property type="match status" value="2"/>
</dbReference>
<dbReference type="STRING" id="913774.A0A0C3I1C1"/>
<evidence type="ECO:0000313" key="8">
    <source>
        <dbReference type="Proteomes" id="UP000054321"/>
    </source>
</evidence>
<keyword evidence="8" id="KW-1185">Reference proteome</keyword>
<feature type="repeat" description="PPR" evidence="5">
    <location>
        <begin position="667"/>
        <end position="702"/>
    </location>
</feature>
<dbReference type="SUPFAM" id="SSF48452">
    <property type="entry name" value="TPR-like"/>
    <property type="match status" value="1"/>
</dbReference>
<dbReference type="AlphaFoldDB" id="A0A0C3I1C1"/>
<reference evidence="8" key="2">
    <citation type="submission" date="2015-01" db="EMBL/GenBank/DDBJ databases">
        <title>Evolutionary Origins and Diversification of the Mycorrhizal Mutualists.</title>
        <authorList>
            <consortium name="DOE Joint Genome Institute"/>
            <consortium name="Mycorrhizal Genomics Consortium"/>
            <person name="Kohler A."/>
            <person name="Kuo A."/>
            <person name="Nagy L.G."/>
            <person name="Floudas D."/>
            <person name="Copeland A."/>
            <person name="Barry K.W."/>
            <person name="Cichocki N."/>
            <person name="Veneault-Fourrey C."/>
            <person name="LaButti K."/>
            <person name="Lindquist E.A."/>
            <person name="Lipzen A."/>
            <person name="Lundell T."/>
            <person name="Morin E."/>
            <person name="Murat C."/>
            <person name="Riley R."/>
            <person name="Ohm R."/>
            <person name="Sun H."/>
            <person name="Tunlid A."/>
            <person name="Henrissat B."/>
            <person name="Grigoriev I.V."/>
            <person name="Hibbett D.S."/>
            <person name="Martin F."/>
        </authorList>
    </citation>
    <scope>NUCLEOTIDE SEQUENCE [LARGE SCALE GENOMIC DNA]</scope>
    <source>
        <strain evidence="8">Zn</strain>
    </source>
</reference>
<dbReference type="FunCoup" id="A0A0C3I1C1">
    <property type="interactions" value="74"/>
</dbReference>
<comment type="subunit">
    <text evidence="4">Binds to mitochondrial small subunit 15S rRNA.</text>
</comment>
<feature type="repeat" description="PPR" evidence="5">
    <location>
        <begin position="525"/>
        <end position="560"/>
    </location>
</feature>
<evidence type="ECO:0000256" key="5">
    <source>
        <dbReference type="PROSITE-ProRule" id="PRU00708"/>
    </source>
</evidence>
<reference evidence="7 8" key="1">
    <citation type="submission" date="2014-04" db="EMBL/GenBank/DDBJ databases">
        <authorList>
            <consortium name="DOE Joint Genome Institute"/>
            <person name="Kuo A."/>
            <person name="Martino E."/>
            <person name="Perotto S."/>
            <person name="Kohler A."/>
            <person name="Nagy L.G."/>
            <person name="Floudas D."/>
            <person name="Copeland A."/>
            <person name="Barry K.W."/>
            <person name="Cichocki N."/>
            <person name="Veneault-Fourrey C."/>
            <person name="LaButti K."/>
            <person name="Lindquist E.A."/>
            <person name="Lipzen A."/>
            <person name="Lundell T."/>
            <person name="Morin E."/>
            <person name="Murat C."/>
            <person name="Sun H."/>
            <person name="Tunlid A."/>
            <person name="Henrissat B."/>
            <person name="Grigoriev I.V."/>
            <person name="Hibbett D.S."/>
            <person name="Martin F."/>
            <person name="Nordberg H.P."/>
            <person name="Cantor M.N."/>
            <person name="Hua S.X."/>
        </authorList>
    </citation>
    <scope>NUCLEOTIDE SEQUENCE [LARGE SCALE GENOMIC DNA]</scope>
    <source>
        <strain evidence="7 8">Zn</strain>
    </source>
</reference>
<organism evidence="7 8">
    <name type="scientific">Oidiodendron maius (strain Zn)</name>
    <dbReference type="NCBI Taxonomy" id="913774"/>
    <lineage>
        <taxon>Eukaryota</taxon>
        <taxon>Fungi</taxon>
        <taxon>Dikarya</taxon>
        <taxon>Ascomycota</taxon>
        <taxon>Pezizomycotina</taxon>
        <taxon>Leotiomycetes</taxon>
        <taxon>Leotiomycetes incertae sedis</taxon>
        <taxon>Myxotrichaceae</taxon>
        <taxon>Oidiodendron</taxon>
    </lineage>
</organism>